<keyword evidence="1" id="KW-0732">Signal</keyword>
<evidence type="ECO:0000256" key="1">
    <source>
        <dbReference type="SAM" id="SignalP"/>
    </source>
</evidence>
<evidence type="ECO:0000259" key="2">
    <source>
        <dbReference type="Pfam" id="PF07589"/>
    </source>
</evidence>
<dbReference type="EMBL" id="JAZHRV010000001">
    <property type="protein sequence ID" value="MEH2555700.1"/>
    <property type="molecule type" value="Genomic_DNA"/>
</dbReference>
<dbReference type="InterPro" id="IPR013424">
    <property type="entry name" value="Ice-binding_C"/>
</dbReference>
<sequence>MNKFFRFLATFGFVCVAGSAHAAVLTESFDSPNFADWQSGWFGQNSNAKPFFANPNERGNNVTGLTIYDGNSDDGRAVGIFFNAAFAATITNFSFDMLNYTSGLDQLLEVFDKDGHTLFGTVLPVVAQDPSADNGSNNGYDFADRKYTRYSVDSTNGIGGFRIRPFGSEGNVSIDDLSATIAAVPEPSTWAMMILGFASVAYVTYRRRKSTELSVI</sequence>
<reference evidence="3 4" key="1">
    <citation type="submission" date="2024-02" db="EMBL/GenBank/DDBJ databases">
        <title>Adaptive strategies in a cosmopolitan and abundant soil bacterium.</title>
        <authorList>
            <person name="Carini P."/>
        </authorList>
    </citation>
    <scope>NUCLEOTIDE SEQUENCE [LARGE SCALE GENOMIC DNA]</scope>
    <source>
        <strain evidence="3 4">AZCC 1608</strain>
    </source>
</reference>
<feature type="domain" description="Ice-binding protein C-terminal" evidence="2">
    <location>
        <begin position="183"/>
        <end position="208"/>
    </location>
</feature>
<dbReference type="Proteomes" id="UP001364224">
    <property type="component" value="Unassembled WGS sequence"/>
</dbReference>
<evidence type="ECO:0000313" key="3">
    <source>
        <dbReference type="EMBL" id="MEH2555700.1"/>
    </source>
</evidence>
<dbReference type="Pfam" id="PF07589">
    <property type="entry name" value="PEP-CTERM"/>
    <property type="match status" value="1"/>
</dbReference>
<organism evidence="3 4">
    <name type="scientific">Bradyrhizobium algeriense</name>
    <dbReference type="NCBI Taxonomy" id="634784"/>
    <lineage>
        <taxon>Bacteria</taxon>
        <taxon>Pseudomonadati</taxon>
        <taxon>Pseudomonadota</taxon>
        <taxon>Alphaproteobacteria</taxon>
        <taxon>Hyphomicrobiales</taxon>
        <taxon>Nitrobacteraceae</taxon>
        <taxon>Bradyrhizobium</taxon>
    </lineage>
</organism>
<dbReference type="NCBIfam" id="NF035944">
    <property type="entry name" value="PEPxxWA-CTERM"/>
    <property type="match status" value="1"/>
</dbReference>
<accession>A0ABU8BAY0</accession>
<feature type="signal peptide" evidence="1">
    <location>
        <begin position="1"/>
        <end position="22"/>
    </location>
</feature>
<name>A0ABU8BAY0_9BRAD</name>
<evidence type="ECO:0000313" key="4">
    <source>
        <dbReference type="Proteomes" id="UP001364224"/>
    </source>
</evidence>
<dbReference type="RefSeq" id="WP_334480859.1">
    <property type="nucleotide sequence ID" value="NZ_JAZHRV010000001.1"/>
</dbReference>
<proteinExistence type="predicted"/>
<feature type="chain" id="PRO_5046867022" description="Ice-binding protein C-terminal domain-containing protein" evidence="1">
    <location>
        <begin position="23"/>
        <end position="216"/>
    </location>
</feature>
<dbReference type="NCBIfam" id="TIGR02595">
    <property type="entry name" value="PEP_CTERM"/>
    <property type="match status" value="1"/>
</dbReference>
<keyword evidence="4" id="KW-1185">Reference proteome</keyword>
<gene>
    <name evidence="3" type="ORF">V1286_003229</name>
</gene>
<comment type="caution">
    <text evidence="3">The sequence shown here is derived from an EMBL/GenBank/DDBJ whole genome shotgun (WGS) entry which is preliminary data.</text>
</comment>
<protein>
    <recommendedName>
        <fullName evidence="2">Ice-binding protein C-terminal domain-containing protein</fullName>
    </recommendedName>
</protein>